<dbReference type="InterPro" id="IPR006016">
    <property type="entry name" value="UspA"/>
</dbReference>
<dbReference type="InterPro" id="IPR006015">
    <property type="entry name" value="Universal_stress_UspA"/>
</dbReference>
<evidence type="ECO:0000256" key="3">
    <source>
        <dbReference type="ARBA" id="ARBA00022840"/>
    </source>
</evidence>
<proteinExistence type="inferred from homology"/>
<dbReference type="PANTHER" id="PTHR46268:SF27">
    <property type="entry name" value="UNIVERSAL STRESS PROTEIN RV2623"/>
    <property type="match status" value="1"/>
</dbReference>
<comment type="similarity">
    <text evidence="1">Belongs to the universal stress protein A family.</text>
</comment>
<dbReference type="Proteomes" id="UP000595895">
    <property type="component" value="Chromosome"/>
</dbReference>
<dbReference type="PRINTS" id="PR01438">
    <property type="entry name" value="UNVRSLSTRESS"/>
</dbReference>
<dbReference type="InterPro" id="IPR014729">
    <property type="entry name" value="Rossmann-like_a/b/a_fold"/>
</dbReference>
<dbReference type="SUPFAM" id="SSF52402">
    <property type="entry name" value="Adenine nucleotide alpha hydrolases-like"/>
    <property type="match status" value="2"/>
</dbReference>
<dbReference type="AlphaFoldDB" id="A0A7T7M927"/>
<accession>A0A7T7M927</accession>
<dbReference type="RefSeq" id="WP_200275501.1">
    <property type="nucleotide sequence ID" value="NZ_CP066802.1"/>
</dbReference>
<evidence type="ECO:0000256" key="2">
    <source>
        <dbReference type="ARBA" id="ARBA00022741"/>
    </source>
</evidence>
<protein>
    <submittedName>
        <fullName evidence="5">Universal stress protein</fullName>
    </submittedName>
</protein>
<gene>
    <name evidence="5" type="ORF">JG540_09075</name>
</gene>
<dbReference type="PANTHER" id="PTHR46268">
    <property type="entry name" value="STRESS RESPONSE PROTEIN NHAX"/>
    <property type="match status" value="1"/>
</dbReference>
<organism evidence="5 6">
    <name type="scientific">Actinomyces weissii</name>
    <dbReference type="NCBI Taxonomy" id="675090"/>
    <lineage>
        <taxon>Bacteria</taxon>
        <taxon>Bacillati</taxon>
        <taxon>Actinomycetota</taxon>
        <taxon>Actinomycetes</taxon>
        <taxon>Actinomycetales</taxon>
        <taxon>Actinomycetaceae</taxon>
        <taxon>Actinomyces</taxon>
    </lineage>
</organism>
<evidence type="ECO:0000313" key="6">
    <source>
        <dbReference type="Proteomes" id="UP000595895"/>
    </source>
</evidence>
<keyword evidence="2" id="KW-0547">Nucleotide-binding</keyword>
<dbReference type="Pfam" id="PF00582">
    <property type="entry name" value="Usp"/>
    <property type="match status" value="2"/>
</dbReference>
<dbReference type="Gene3D" id="3.40.50.620">
    <property type="entry name" value="HUPs"/>
    <property type="match status" value="2"/>
</dbReference>
<dbReference type="CDD" id="cd23659">
    <property type="entry name" value="USP_At3g01520-like"/>
    <property type="match status" value="1"/>
</dbReference>
<evidence type="ECO:0000313" key="5">
    <source>
        <dbReference type="EMBL" id="QQM67158.1"/>
    </source>
</evidence>
<sequence>MAEDKVVLVGVDGSPESLEAVDWAVARAAKAGWRVHLLCAYSLPSFTTASLDGGYAALDDSAIRGGAQKVIDEAAQRAVGSGVKVTSSLETGDPAGVLVDLSDEATMAVVGTRGGGGFADRLLGTVSSALPAHAHCPTVVVPRHMEGADFTPVRRIVVGVDGSESARRALRWAVREAEVWGAELTAVAAVPLASGTGALAWLPAAIDREQVLADVRGGLDRAVAVALEGHPGVKVRKHALDGNAAELMAEFSTAVDLVVVGSRGRGGFAGLLLGSTSQAVLSHAVCPVMVVPNRAPEEGATGRVQKPWGRA</sequence>
<evidence type="ECO:0000259" key="4">
    <source>
        <dbReference type="Pfam" id="PF00582"/>
    </source>
</evidence>
<dbReference type="KEGG" id="awe:JG540_09075"/>
<keyword evidence="6" id="KW-1185">Reference proteome</keyword>
<feature type="domain" description="UspA" evidence="4">
    <location>
        <begin position="153"/>
        <end position="292"/>
    </location>
</feature>
<dbReference type="GO" id="GO:0005524">
    <property type="term" value="F:ATP binding"/>
    <property type="evidence" value="ECO:0007669"/>
    <property type="project" value="UniProtKB-KW"/>
</dbReference>
<evidence type="ECO:0000256" key="1">
    <source>
        <dbReference type="ARBA" id="ARBA00008791"/>
    </source>
</evidence>
<reference evidence="5 6" key="1">
    <citation type="submission" date="2020-12" db="EMBL/GenBank/DDBJ databases">
        <authorList>
            <person name="Zhou J."/>
        </authorList>
    </citation>
    <scope>NUCLEOTIDE SEQUENCE [LARGE SCALE GENOMIC DNA]</scope>
    <source>
        <strain evidence="5 6">CCUG 61299</strain>
    </source>
</reference>
<feature type="domain" description="UspA" evidence="4">
    <location>
        <begin position="6"/>
        <end position="142"/>
    </location>
</feature>
<name>A0A7T7M927_9ACTO</name>
<keyword evidence="3" id="KW-0067">ATP-binding</keyword>
<dbReference type="EMBL" id="CP066802">
    <property type="protein sequence ID" value="QQM67158.1"/>
    <property type="molecule type" value="Genomic_DNA"/>
</dbReference>